<name>A0ABQ9F9J8_TEGGR</name>
<organism evidence="1 2">
    <name type="scientific">Tegillarca granosa</name>
    <name type="common">Malaysian cockle</name>
    <name type="synonym">Anadara granosa</name>
    <dbReference type="NCBI Taxonomy" id="220873"/>
    <lineage>
        <taxon>Eukaryota</taxon>
        <taxon>Metazoa</taxon>
        <taxon>Spiralia</taxon>
        <taxon>Lophotrochozoa</taxon>
        <taxon>Mollusca</taxon>
        <taxon>Bivalvia</taxon>
        <taxon>Autobranchia</taxon>
        <taxon>Pteriomorphia</taxon>
        <taxon>Arcoida</taxon>
        <taxon>Arcoidea</taxon>
        <taxon>Arcidae</taxon>
        <taxon>Tegillarca</taxon>
    </lineage>
</organism>
<reference evidence="1 2" key="1">
    <citation type="submission" date="2022-12" db="EMBL/GenBank/DDBJ databases">
        <title>Chromosome-level genome of Tegillarca granosa.</title>
        <authorList>
            <person name="Kim J."/>
        </authorList>
    </citation>
    <scope>NUCLEOTIDE SEQUENCE [LARGE SCALE GENOMIC DNA]</scope>
    <source>
        <strain evidence="1">Teg-2019</strain>
        <tissue evidence="1">Adductor muscle</tissue>
    </source>
</reference>
<keyword evidence="2" id="KW-1185">Reference proteome</keyword>
<sequence length="60" mass="7137">MSILFKQMTVYSEIFVNSIQCVDYNYDYVYCILQYCVFTDEAKFAQLSLVSIRVSNHKYT</sequence>
<comment type="caution">
    <text evidence="1">The sequence shown here is derived from an EMBL/GenBank/DDBJ whole genome shotgun (WGS) entry which is preliminary data.</text>
</comment>
<protein>
    <submittedName>
        <fullName evidence="1">Uncharacterized protein</fullName>
    </submittedName>
</protein>
<proteinExistence type="predicted"/>
<gene>
    <name evidence="1" type="ORF">KUTeg_010269</name>
</gene>
<evidence type="ECO:0000313" key="1">
    <source>
        <dbReference type="EMBL" id="KAJ8312896.1"/>
    </source>
</evidence>
<accession>A0ABQ9F9J8</accession>
<dbReference type="EMBL" id="JARBDR010000440">
    <property type="protein sequence ID" value="KAJ8312896.1"/>
    <property type="molecule type" value="Genomic_DNA"/>
</dbReference>
<dbReference type="Proteomes" id="UP001217089">
    <property type="component" value="Unassembled WGS sequence"/>
</dbReference>
<evidence type="ECO:0000313" key="2">
    <source>
        <dbReference type="Proteomes" id="UP001217089"/>
    </source>
</evidence>